<dbReference type="Proteomes" id="UP000186406">
    <property type="component" value="Unassembled WGS sequence"/>
</dbReference>
<dbReference type="PANTHER" id="PTHR11552">
    <property type="entry name" value="GLUCOSE-METHANOL-CHOLINE GMC OXIDOREDUCTASE"/>
    <property type="match status" value="1"/>
</dbReference>
<evidence type="ECO:0000259" key="6">
    <source>
        <dbReference type="PROSITE" id="PS00624"/>
    </source>
</evidence>
<dbReference type="STRING" id="1123029.SAMN02745172_00860"/>
<evidence type="ECO:0000256" key="2">
    <source>
        <dbReference type="ARBA" id="ARBA00010790"/>
    </source>
</evidence>
<comment type="similarity">
    <text evidence="2">Belongs to the GMC oxidoreductase family.</text>
</comment>
<dbReference type="Pfam" id="PF05199">
    <property type="entry name" value="GMC_oxred_C"/>
    <property type="match status" value="1"/>
</dbReference>
<feature type="binding site" evidence="5">
    <location>
        <position position="221"/>
    </location>
    <ligand>
        <name>FAD</name>
        <dbReference type="ChEBI" id="CHEBI:57692"/>
    </ligand>
</feature>
<dbReference type="Pfam" id="PF00732">
    <property type="entry name" value="GMC_oxred_N"/>
    <property type="match status" value="1"/>
</dbReference>
<feature type="binding site" evidence="5">
    <location>
        <position position="85"/>
    </location>
    <ligand>
        <name>FAD</name>
        <dbReference type="ChEBI" id="CHEBI:57692"/>
    </ligand>
</feature>
<dbReference type="SUPFAM" id="SSF54373">
    <property type="entry name" value="FAD-linked reductases, C-terminal domain"/>
    <property type="match status" value="1"/>
</dbReference>
<gene>
    <name evidence="7" type="ORF">SAMN02745172_00860</name>
</gene>
<evidence type="ECO:0000313" key="7">
    <source>
        <dbReference type="EMBL" id="SHO61685.1"/>
    </source>
</evidence>
<keyword evidence="8" id="KW-1185">Reference proteome</keyword>
<dbReference type="PANTHER" id="PTHR11552:SF147">
    <property type="entry name" value="CHOLINE DEHYDROGENASE, MITOCHONDRIAL"/>
    <property type="match status" value="1"/>
</dbReference>
<dbReference type="AlphaFoldDB" id="A0A1M7Z9W0"/>
<dbReference type="SUPFAM" id="SSF51905">
    <property type="entry name" value="FAD/NAD(P)-binding domain"/>
    <property type="match status" value="1"/>
</dbReference>
<dbReference type="GO" id="GO:0016614">
    <property type="term" value="F:oxidoreductase activity, acting on CH-OH group of donors"/>
    <property type="evidence" value="ECO:0007669"/>
    <property type="project" value="InterPro"/>
</dbReference>
<evidence type="ECO:0000256" key="3">
    <source>
        <dbReference type="ARBA" id="ARBA00022630"/>
    </source>
</evidence>
<evidence type="ECO:0000256" key="1">
    <source>
        <dbReference type="ARBA" id="ARBA00001974"/>
    </source>
</evidence>
<proteinExistence type="inferred from homology"/>
<dbReference type="Gene3D" id="3.50.50.60">
    <property type="entry name" value="FAD/NAD(P)-binding domain"/>
    <property type="match status" value="1"/>
</dbReference>
<dbReference type="EMBL" id="FRXO01000001">
    <property type="protein sequence ID" value="SHO61685.1"/>
    <property type="molecule type" value="Genomic_DNA"/>
</dbReference>
<feature type="domain" description="Glucose-methanol-choline oxidoreductase N-terminal" evidence="6">
    <location>
        <begin position="256"/>
        <end position="270"/>
    </location>
</feature>
<reference evidence="7 8" key="1">
    <citation type="submission" date="2016-12" db="EMBL/GenBank/DDBJ databases">
        <authorList>
            <person name="Song W.-J."/>
            <person name="Kurnit D.M."/>
        </authorList>
    </citation>
    <scope>NUCLEOTIDE SEQUENCE [LARGE SCALE GENOMIC DNA]</scope>
    <source>
        <strain evidence="7 8">DSM 19599</strain>
    </source>
</reference>
<protein>
    <submittedName>
        <fullName evidence="7">Choline dehydrogenase</fullName>
    </submittedName>
</protein>
<dbReference type="OrthoDB" id="9785276at2"/>
<comment type="cofactor">
    <cofactor evidence="1 5">
        <name>FAD</name>
        <dbReference type="ChEBI" id="CHEBI:57692"/>
    </cofactor>
</comment>
<keyword evidence="4 5" id="KW-0274">FAD</keyword>
<keyword evidence="3" id="KW-0285">Flavoprotein</keyword>
<accession>A0A1M7Z9W0</accession>
<dbReference type="PIRSF" id="PIRSF000137">
    <property type="entry name" value="Alcohol_oxidase"/>
    <property type="match status" value="1"/>
</dbReference>
<name>A0A1M7Z9W0_9HYPH</name>
<organism evidence="7 8">
    <name type="scientific">Pseudoxanthobacter soli DSM 19599</name>
    <dbReference type="NCBI Taxonomy" id="1123029"/>
    <lineage>
        <taxon>Bacteria</taxon>
        <taxon>Pseudomonadati</taxon>
        <taxon>Pseudomonadota</taxon>
        <taxon>Alphaproteobacteria</taxon>
        <taxon>Hyphomicrobiales</taxon>
        <taxon>Segnochrobactraceae</taxon>
        <taxon>Pseudoxanthobacter</taxon>
    </lineage>
</organism>
<dbReference type="InterPro" id="IPR000172">
    <property type="entry name" value="GMC_OxRdtase_N"/>
</dbReference>
<sequence length="543" mass="58435">MGHEQFDHIVIGSGPGGSLAASRLVTETGARVLLLEAGPRDKGVLFRIPAGFLKYYVTNRFYWPYAGEPEPQLAGRAPRLQNGKVLGGGSSVNAMVHVRGNRGDFDLWEEMTGDAAWGAEAAWRTYAALEANEVLGAPHHGVSGPLHVSNPRYTDVLSRAFVAAAQGAGHAFNADFNGERQAGVGFYQLNTRDARRWSAVDAFLRPLAADGRLTLRTGVEVQRILFEKGRAVGVVYIRDGQPHEVRSQGDIILSAGAIASPKLLMLSGIGPADHLRANGISVLHDLPGVGANFMDHVEAPVAAFTREPLGYYKTDSGWRSWLAGLRYLLFRDGPASSNGVEAGGFIRSDGTAAEPDLQLFAVPGIYLDKDTPNPPKGYGITLNACLLRPKSRGRIELRSADPADTPRIFTSFLKDPEDMETMLRGLGLVREILRQEPLASMLRAEALPGADVTGREALIRHIGAFAKTVYHPMGTCRMGRADDPMAVVDPDLRLRGIDGLRIVDASVMPGPISGNTASATYLVADTAMRKMLGRSARSERVAA</sequence>
<evidence type="ECO:0000313" key="8">
    <source>
        <dbReference type="Proteomes" id="UP000186406"/>
    </source>
</evidence>
<dbReference type="InterPro" id="IPR007867">
    <property type="entry name" value="GMC_OxRtase_C"/>
</dbReference>
<dbReference type="InterPro" id="IPR012132">
    <property type="entry name" value="GMC_OxRdtase"/>
</dbReference>
<dbReference type="PROSITE" id="PS00624">
    <property type="entry name" value="GMC_OXRED_2"/>
    <property type="match status" value="1"/>
</dbReference>
<dbReference type="GO" id="GO:0050660">
    <property type="term" value="F:flavin adenine dinucleotide binding"/>
    <property type="evidence" value="ECO:0007669"/>
    <property type="project" value="InterPro"/>
</dbReference>
<dbReference type="Gene3D" id="3.30.560.10">
    <property type="entry name" value="Glucose Oxidase, domain 3"/>
    <property type="match status" value="1"/>
</dbReference>
<evidence type="ECO:0000256" key="5">
    <source>
        <dbReference type="PIRSR" id="PIRSR000137-2"/>
    </source>
</evidence>
<feature type="binding site" evidence="5">
    <location>
        <begin position="93"/>
        <end position="96"/>
    </location>
    <ligand>
        <name>FAD</name>
        <dbReference type="ChEBI" id="CHEBI:57692"/>
    </ligand>
</feature>
<dbReference type="RefSeq" id="WP_073625871.1">
    <property type="nucleotide sequence ID" value="NZ_FRXO01000001.1"/>
</dbReference>
<evidence type="ECO:0000256" key="4">
    <source>
        <dbReference type="ARBA" id="ARBA00022827"/>
    </source>
</evidence>
<dbReference type="InterPro" id="IPR036188">
    <property type="entry name" value="FAD/NAD-bd_sf"/>
</dbReference>